<evidence type="ECO:0000256" key="1">
    <source>
        <dbReference type="SAM" id="MobiDB-lite"/>
    </source>
</evidence>
<evidence type="ECO:0000313" key="3">
    <source>
        <dbReference type="Proteomes" id="UP001515943"/>
    </source>
</evidence>
<evidence type="ECO:0000313" key="2">
    <source>
        <dbReference type="EMBL" id="NKE62850.1"/>
    </source>
</evidence>
<protein>
    <submittedName>
        <fullName evidence="2">Uncharacterized protein</fullName>
    </submittedName>
</protein>
<dbReference type="EMBL" id="VSRL01000290">
    <property type="protein sequence ID" value="NKE62850.1"/>
    <property type="molecule type" value="Genomic_DNA"/>
</dbReference>
<name>A0ABX1FVA2_9PSEU</name>
<dbReference type="Proteomes" id="UP001515943">
    <property type="component" value="Unassembled WGS sequence"/>
</dbReference>
<sequence>MTGRPGRTTAIAPTPSTGTNSQPGSASIPPAVIRPSTGPRRAPIRTAAAAHARIVVTVSIAVPLPSRTAAATVPAVSKYSTSTTSALRSWSPGWVAEATVTTTSSSTPGARRFQVEVVIAAVVLVLVMSKPFRSDAQGDQAASASPSGVGKAW</sequence>
<feature type="region of interest" description="Disordered" evidence="1">
    <location>
        <begin position="1"/>
        <end position="39"/>
    </location>
</feature>
<reference evidence="2 3" key="1">
    <citation type="submission" date="2019-08" db="EMBL/GenBank/DDBJ databases">
        <title>Lentzea from Indian Himalayas.</title>
        <authorList>
            <person name="Mandal S."/>
            <person name="Mallick Gupta A."/>
            <person name="Maiti P.K."/>
            <person name="Sarkar J."/>
            <person name="Mandal S."/>
        </authorList>
    </citation>
    <scope>NUCLEOTIDE SEQUENCE [LARGE SCALE GENOMIC DNA]</scope>
    <source>
        <strain evidence="2 3">PSKA42</strain>
    </source>
</reference>
<organism evidence="2 3">
    <name type="scientific">Lentzea indica</name>
    <dbReference type="NCBI Taxonomy" id="2604800"/>
    <lineage>
        <taxon>Bacteria</taxon>
        <taxon>Bacillati</taxon>
        <taxon>Actinomycetota</taxon>
        <taxon>Actinomycetes</taxon>
        <taxon>Pseudonocardiales</taxon>
        <taxon>Pseudonocardiaceae</taxon>
        <taxon>Lentzea</taxon>
    </lineage>
</organism>
<accession>A0ABX1FVA2</accession>
<proteinExistence type="predicted"/>
<keyword evidence="3" id="KW-1185">Reference proteome</keyword>
<feature type="compositionally biased region" description="Polar residues" evidence="1">
    <location>
        <begin position="14"/>
        <end position="25"/>
    </location>
</feature>
<dbReference type="RefSeq" id="WP_167979461.1">
    <property type="nucleotide sequence ID" value="NZ_VSRL01000290.1"/>
</dbReference>
<gene>
    <name evidence="2" type="ORF">FXN61_41470</name>
</gene>
<comment type="caution">
    <text evidence="2">The sequence shown here is derived from an EMBL/GenBank/DDBJ whole genome shotgun (WGS) entry which is preliminary data.</text>
</comment>